<evidence type="ECO:0000313" key="3">
    <source>
        <dbReference type="Proteomes" id="UP000093366"/>
    </source>
</evidence>
<proteinExistence type="predicted"/>
<dbReference type="RefSeq" id="WP_065790117.1">
    <property type="nucleotide sequence ID" value="NZ_MAUJ01000002.1"/>
</dbReference>
<protein>
    <submittedName>
        <fullName evidence="2">Uncharacterized protein</fullName>
    </submittedName>
</protein>
<dbReference type="AlphaFoldDB" id="A0A1C0TRM8"/>
<dbReference type="OrthoDB" id="6293215at2"/>
<name>A0A1C0TRM8_9GAMM</name>
<accession>A0A1C0TRM8</accession>
<evidence type="ECO:0000256" key="1">
    <source>
        <dbReference type="SAM" id="Phobius"/>
    </source>
</evidence>
<keyword evidence="1" id="KW-0812">Transmembrane</keyword>
<feature type="transmembrane region" description="Helical" evidence="1">
    <location>
        <begin position="76"/>
        <end position="95"/>
    </location>
</feature>
<reference evidence="3" key="1">
    <citation type="submission" date="2016-07" db="EMBL/GenBank/DDBJ databases">
        <authorList>
            <person name="Florea S."/>
            <person name="Webb J.S."/>
            <person name="Jaromczyk J."/>
            <person name="Schardl C.L."/>
        </authorList>
    </citation>
    <scope>NUCLEOTIDE SEQUENCE [LARGE SCALE GENOMIC DNA]</scope>
    <source>
        <strain evidence="3">IPB1</strain>
    </source>
</reference>
<evidence type="ECO:0000313" key="2">
    <source>
        <dbReference type="EMBL" id="OCQ21908.1"/>
    </source>
</evidence>
<comment type="caution">
    <text evidence="2">The sequence shown here is derived from an EMBL/GenBank/DDBJ whole genome shotgun (WGS) entry which is preliminary data.</text>
</comment>
<organism evidence="2 3">
    <name type="scientific">Pseudoalteromonas luteoviolacea</name>
    <dbReference type="NCBI Taxonomy" id="43657"/>
    <lineage>
        <taxon>Bacteria</taxon>
        <taxon>Pseudomonadati</taxon>
        <taxon>Pseudomonadota</taxon>
        <taxon>Gammaproteobacteria</taxon>
        <taxon>Alteromonadales</taxon>
        <taxon>Pseudoalteromonadaceae</taxon>
        <taxon>Pseudoalteromonas</taxon>
    </lineage>
</organism>
<feature type="transmembrane region" description="Helical" evidence="1">
    <location>
        <begin position="7"/>
        <end position="23"/>
    </location>
</feature>
<gene>
    <name evidence="2" type="ORF">A7985_08855</name>
</gene>
<sequence length="176" mass="20666">MKTDKTSQLLWFTFLVLGIWFSFETVDRTFYGLELVIGTALIGLVIGLALHKKRNPSELWDSFVDKRNFFRSQRRTTYMFFFLTIVGLLNSYAFIEEPKFLETEITEKRISRSKSTSHILIISPKNLGTHELKVSKEFWNSHSVGNRLQIEVRENLLGFFVITDYKPVSNQPKRDY</sequence>
<feature type="transmembrane region" description="Helical" evidence="1">
    <location>
        <begin position="29"/>
        <end position="50"/>
    </location>
</feature>
<dbReference type="Proteomes" id="UP000093366">
    <property type="component" value="Unassembled WGS sequence"/>
</dbReference>
<dbReference type="EMBL" id="MAUJ01000002">
    <property type="protein sequence ID" value="OCQ21908.1"/>
    <property type="molecule type" value="Genomic_DNA"/>
</dbReference>
<keyword evidence="1" id="KW-0472">Membrane</keyword>
<keyword evidence="1" id="KW-1133">Transmembrane helix</keyword>